<feature type="region of interest" description="Disordered" evidence="1">
    <location>
        <begin position="629"/>
        <end position="735"/>
    </location>
</feature>
<accession>A0AAV0TZR7</accession>
<name>A0AAV0TZR7_9STRA</name>
<evidence type="ECO:0000313" key="2">
    <source>
        <dbReference type="EMBL" id="CAH0489324.1"/>
    </source>
</evidence>
<organism evidence="3 5">
    <name type="scientific">Peronospora farinosa</name>
    <dbReference type="NCBI Taxonomy" id="134698"/>
    <lineage>
        <taxon>Eukaryota</taxon>
        <taxon>Sar</taxon>
        <taxon>Stramenopiles</taxon>
        <taxon>Oomycota</taxon>
        <taxon>Peronosporomycetes</taxon>
        <taxon>Peronosporales</taxon>
        <taxon>Peronosporaceae</taxon>
        <taxon>Peronospora</taxon>
    </lineage>
</organism>
<dbReference type="Proteomes" id="UP001157938">
    <property type="component" value="Unassembled WGS sequence"/>
</dbReference>
<feature type="compositionally biased region" description="Basic and acidic residues" evidence="1">
    <location>
        <begin position="673"/>
        <end position="687"/>
    </location>
</feature>
<proteinExistence type="predicted"/>
<protein>
    <submittedName>
        <fullName evidence="3">Uncharacterized protein</fullName>
    </submittedName>
</protein>
<keyword evidence="4" id="KW-1185">Reference proteome</keyword>
<dbReference type="EMBL" id="CANTFK010000838">
    <property type="protein sequence ID" value="CAI5730157.1"/>
    <property type="molecule type" value="Genomic_DNA"/>
</dbReference>
<feature type="compositionally biased region" description="Basic and acidic residues" evidence="1">
    <location>
        <begin position="561"/>
        <end position="577"/>
    </location>
</feature>
<evidence type="ECO:0000313" key="4">
    <source>
        <dbReference type="Proteomes" id="UP001157938"/>
    </source>
</evidence>
<gene>
    <name evidence="2" type="ORF">PFR001_LOCUS4741</name>
    <name evidence="3" type="ORF">PFR002_LOCUS6196</name>
</gene>
<comment type="caution">
    <text evidence="3">The sequence shown here is derived from an EMBL/GenBank/DDBJ whole genome shotgun (WGS) entry which is preliminary data.</text>
</comment>
<feature type="compositionally biased region" description="Polar residues" evidence="1">
    <location>
        <begin position="629"/>
        <end position="651"/>
    </location>
</feature>
<dbReference type="Proteomes" id="UP001159659">
    <property type="component" value="Unassembled WGS sequence"/>
</dbReference>
<feature type="compositionally biased region" description="Polar residues" evidence="1">
    <location>
        <begin position="602"/>
        <end position="612"/>
    </location>
</feature>
<reference evidence="3" key="2">
    <citation type="submission" date="2022-12" db="EMBL/GenBank/DDBJ databases">
        <authorList>
            <person name="Webb A."/>
        </authorList>
    </citation>
    <scope>NUCLEOTIDE SEQUENCE</scope>
    <source>
        <strain evidence="3">Pf2</strain>
    </source>
</reference>
<reference evidence="2 4" key="1">
    <citation type="submission" date="2021-11" db="EMBL/GenBank/DDBJ databases">
        <authorList>
            <person name="Islam A."/>
            <person name="Islam S."/>
            <person name="Flora M.S."/>
            <person name="Rahman M."/>
            <person name="Ziaur R.M."/>
            <person name="Epstein J.H."/>
            <person name="Hassan M."/>
            <person name="Klassen M."/>
            <person name="Woodard K."/>
            <person name="Webb A."/>
            <person name="Webby R.J."/>
            <person name="El Zowalaty M.E."/>
        </authorList>
    </citation>
    <scope>NUCLEOTIDE SEQUENCE [LARGE SCALE GENOMIC DNA]</scope>
    <source>
        <strain evidence="2">Pf1</strain>
    </source>
</reference>
<sequence length="814" mass="93188">MLVRVQKWSDADVLALLSLLRKHLLYYVYTCDNTFVTEMHAELRDKPVSEIQEMVRSLMLQFALGLSTKNFRTDVIMANGQNVYVYEHLYESISQLAENKTGGIWLPNELNRFLQKARQYRGLFVENQEMYFKRIQVWSKSVAETKSKFYALRDIYVRESKRRLCQRQGVELARLELLKKIFSNVPPAHRTNKTAVSTKTLKLWSSEEMEKLVDFVVQITAQIQRTGSSDLVNHVAEALHRTDGSCVTKLIDMREKFLKKMPTVRAANLPDIIFDPTSDANKIFSADWSNSNDPYALGYLAMKSRSLSMTAARNKYKKRRVIDVWSPRPKLRSSTLAARGKSSSKANPMSPLALDVAPLKKGRPVGKVQRTASTPRAGEPHTKERAAVMGSLPVEITPVNALPVNDYAAFVQDIAEQCQWTEKAVHNVLRCMQQSIDLYRSNRLVTFFYRVASLTSGVTFQDLFPDVQLILTQFERRFGSLDNFENFVQRLLDINFSRTTEQEANGREDKLDCDRSTTVCTQSNVAKEKAIELRRLVDDGAERDHDRFPRPYHVQQTAQIENKDTVVKEDEHERGKEGLSLLASLSQTSRTGVEDTAEEHTSSTVGKQSSPEDTWDEGVDADVELDNQSVNSSENAWSGSSNLSDPKGSNHNAKDNLSLDNLYSPLGQYAPDDSSKRPSKRGKDEQYGKSFVKKRRRNETNSAAIKDDDEDDEDDKENESYDEVEYDAYEGEDVEDEPFAEVDSLSSDGEHEETFHPLQSILNNLESQSTELQEKQRVLVERKEDREWRQRNYMYVDRRYATITSDRWQPTARQ</sequence>
<evidence type="ECO:0000256" key="1">
    <source>
        <dbReference type="SAM" id="MobiDB-lite"/>
    </source>
</evidence>
<dbReference type="AlphaFoldDB" id="A0AAV0TZR7"/>
<dbReference type="EMBL" id="CAKLBC010001059">
    <property type="protein sequence ID" value="CAH0489324.1"/>
    <property type="molecule type" value="Genomic_DNA"/>
</dbReference>
<evidence type="ECO:0000313" key="3">
    <source>
        <dbReference type="EMBL" id="CAI5730157.1"/>
    </source>
</evidence>
<feature type="region of interest" description="Disordered" evidence="1">
    <location>
        <begin position="560"/>
        <end position="617"/>
    </location>
</feature>
<feature type="compositionally biased region" description="Acidic residues" evidence="1">
    <location>
        <begin position="707"/>
        <end position="735"/>
    </location>
</feature>
<evidence type="ECO:0000313" key="5">
    <source>
        <dbReference type="Proteomes" id="UP001159659"/>
    </source>
</evidence>